<reference evidence="2" key="1">
    <citation type="submission" date="2019-08" db="EMBL/GenBank/DDBJ databases">
        <title>The improved chromosome-level genome for the pearl oyster Pinctada fucata martensii using PacBio sequencing and Hi-C.</title>
        <authorList>
            <person name="Zheng Z."/>
        </authorList>
    </citation>
    <scope>NUCLEOTIDE SEQUENCE</scope>
    <source>
        <strain evidence="2">ZZ-2019</strain>
        <tissue evidence="2">Adductor muscle</tissue>
    </source>
</reference>
<feature type="compositionally biased region" description="Basic and acidic residues" evidence="1">
    <location>
        <begin position="129"/>
        <end position="141"/>
    </location>
</feature>
<name>A0AA88XEJ4_PINIB</name>
<evidence type="ECO:0000313" key="2">
    <source>
        <dbReference type="EMBL" id="KAK3083531.1"/>
    </source>
</evidence>
<protein>
    <submittedName>
        <fullName evidence="2">Uncharacterized protein</fullName>
    </submittedName>
</protein>
<dbReference type="Proteomes" id="UP001186944">
    <property type="component" value="Unassembled WGS sequence"/>
</dbReference>
<accession>A0AA88XEJ4</accession>
<organism evidence="2 3">
    <name type="scientific">Pinctada imbricata</name>
    <name type="common">Atlantic pearl-oyster</name>
    <name type="synonym">Pinctada martensii</name>
    <dbReference type="NCBI Taxonomy" id="66713"/>
    <lineage>
        <taxon>Eukaryota</taxon>
        <taxon>Metazoa</taxon>
        <taxon>Spiralia</taxon>
        <taxon>Lophotrochozoa</taxon>
        <taxon>Mollusca</taxon>
        <taxon>Bivalvia</taxon>
        <taxon>Autobranchia</taxon>
        <taxon>Pteriomorphia</taxon>
        <taxon>Pterioida</taxon>
        <taxon>Pterioidea</taxon>
        <taxon>Pteriidae</taxon>
        <taxon>Pinctada</taxon>
    </lineage>
</organism>
<feature type="region of interest" description="Disordered" evidence="1">
    <location>
        <begin position="117"/>
        <end position="141"/>
    </location>
</feature>
<comment type="caution">
    <text evidence="2">The sequence shown here is derived from an EMBL/GenBank/DDBJ whole genome shotgun (WGS) entry which is preliminary data.</text>
</comment>
<dbReference type="EMBL" id="VSWD01000014">
    <property type="protein sequence ID" value="KAK3083531.1"/>
    <property type="molecule type" value="Genomic_DNA"/>
</dbReference>
<evidence type="ECO:0000313" key="3">
    <source>
        <dbReference type="Proteomes" id="UP001186944"/>
    </source>
</evidence>
<evidence type="ECO:0000256" key="1">
    <source>
        <dbReference type="SAM" id="MobiDB-lite"/>
    </source>
</evidence>
<keyword evidence="3" id="KW-1185">Reference proteome</keyword>
<dbReference type="AlphaFoldDB" id="A0AA88XEJ4"/>
<sequence>MSRRTRHSLPTSKQLIQPKVVENVPRLLKQKNQKSKTQYDEHAKDLSNLVIGQRIRMKSLPSEPNKKWQFGNVVEEAGKRSYIVGKHYRRNRRDLRTTHEKFYNNAEQDLISKLTDDLSDPPLLPTTSESHKMSEKSSEIQKKVQIPKLKVQLPTTSVSECAKSTCKIC</sequence>
<proteinExistence type="predicted"/>
<gene>
    <name evidence="2" type="ORF">FSP39_024806</name>
</gene>
<dbReference type="PANTHER" id="PTHR33244:SF3">
    <property type="entry name" value="PEPTIDASE A2 DOMAIN-CONTAINING PROTEIN"/>
    <property type="match status" value="1"/>
</dbReference>
<dbReference type="PANTHER" id="PTHR33244">
    <property type="entry name" value="INTEGRASE CATALYTIC DOMAIN-CONTAINING PROTEIN-RELATED"/>
    <property type="match status" value="1"/>
</dbReference>